<feature type="domain" description="Aldehyde oxidase/xanthine dehydrogenase a/b hammerhead" evidence="4">
    <location>
        <begin position="20"/>
        <end position="133"/>
    </location>
</feature>
<comment type="similarity">
    <text evidence="1">Belongs to the xanthine dehydrogenase family.</text>
</comment>
<dbReference type="KEGG" id="haa:A5892_04930"/>
<gene>
    <name evidence="5" type="ORF">A5892_04930</name>
</gene>
<evidence type="ECO:0000259" key="4">
    <source>
        <dbReference type="SMART" id="SM01008"/>
    </source>
</evidence>
<keyword evidence="2" id="KW-0500">Molybdenum</keyword>
<keyword evidence="3" id="KW-0560">Oxidoreductase</keyword>
<reference evidence="5 6" key="1">
    <citation type="submission" date="2016-04" db="EMBL/GenBank/DDBJ databases">
        <title>Complete Genome Sequence of Halotalea alkalilenta IHB B 13600.</title>
        <authorList>
            <person name="Swarnkar M.K."/>
            <person name="Sharma A."/>
            <person name="Kaushal K."/>
            <person name="Soni R."/>
            <person name="Rana S."/>
            <person name="Singh A.K."/>
            <person name="Gulati A."/>
        </authorList>
    </citation>
    <scope>NUCLEOTIDE SEQUENCE [LARGE SCALE GENOMIC DNA]</scope>
    <source>
        <strain evidence="5 6">IHB B 13600</strain>
    </source>
</reference>
<evidence type="ECO:0000313" key="5">
    <source>
        <dbReference type="EMBL" id="ANF56892.1"/>
    </source>
</evidence>
<dbReference type="InterPro" id="IPR008274">
    <property type="entry name" value="AldOxase/xan_DH_MoCoBD1"/>
</dbReference>
<dbReference type="RefSeq" id="WP_064121858.1">
    <property type="nucleotide sequence ID" value="NZ_CP015243.1"/>
</dbReference>
<dbReference type="STRING" id="376489.A5892_04930"/>
<dbReference type="Gene3D" id="3.30.365.10">
    <property type="entry name" value="Aldehyde oxidase/xanthine dehydrogenase, molybdopterin binding domain"/>
    <property type="match status" value="4"/>
</dbReference>
<dbReference type="Pfam" id="PF20256">
    <property type="entry name" value="MoCoBD_2"/>
    <property type="match status" value="1"/>
</dbReference>
<sequence>MTVEVLNQRTARIDGELKVSGGADYAGDHQLPGMLHGYPVVSPVASGRLERLDFDAAMGAPGVVEIIHGGNFPRLNRSPDSMAEENKVGEVRLPFEDDQLHYHGQYLALVVADSFEHARAAALLVSIEFSCAPAVAGLSSAGEGREMDDEAVTLGEPERALVAAEVRIDAEYRIATEAHAVMETHATLASWQDDRLTVYESTQGVVFHRNALAQVFAMAPEQVEVIAHYIGSGFGSKLFMWPHSVITCVAARRLGRPVRTVLPRQWNFANTGHRPASLQRLRLGADRAGKLQAILHDALNETSPVEAYSDSCASATPSMYACDHVAVTQRIAEVNHGTPTSMRAPGEASGNFALETALDELAVELGVCPVELRRRNFTARDLASGLPWSSNHLLECFDDAARRFGWERRDPVPRSMRDGHELIGYGMATQSWSAMRKHCTARASFLADGRLSIATGTQDIGTGTYTIVAQTASQLSGVPLDRVEVKLGDSQLPTGPLSGGSMATASTLPAVAGAVREAIATLERLSIGEGGRFEGAASSALEFRDGRLWHGAESASVAELLQTLERGSVDAVVSTAPGDEQKRASFRSFGAVFVEVRWDPGISRLRVARVVSTIDGGRMINPLTAHNQLEGGIVMGLGMALFERLEYERDGRLHNHNFADYIVPVHADMPEIELVTLDYPDLAFNEFGARGVGEIGLTGVGAAVSNAVFHATGKRIRELPIRLEALLEQ</sequence>
<dbReference type="InterPro" id="IPR036856">
    <property type="entry name" value="Ald_Oxase/Xan_DH_a/b_sf"/>
</dbReference>
<dbReference type="SMART" id="SM01008">
    <property type="entry name" value="Ald_Xan_dh_C"/>
    <property type="match status" value="1"/>
</dbReference>
<dbReference type="InterPro" id="IPR000674">
    <property type="entry name" value="Ald_Oxase/Xan_DH_a/b"/>
</dbReference>
<evidence type="ECO:0000256" key="2">
    <source>
        <dbReference type="ARBA" id="ARBA00022505"/>
    </source>
</evidence>
<evidence type="ECO:0000256" key="1">
    <source>
        <dbReference type="ARBA" id="ARBA00006849"/>
    </source>
</evidence>
<dbReference type="Proteomes" id="UP000077875">
    <property type="component" value="Chromosome"/>
</dbReference>
<dbReference type="PANTHER" id="PTHR11908">
    <property type="entry name" value="XANTHINE DEHYDROGENASE"/>
    <property type="match status" value="1"/>
</dbReference>
<dbReference type="AlphaFoldDB" id="A0A172YCR6"/>
<dbReference type="PANTHER" id="PTHR11908:SF132">
    <property type="entry name" value="ALDEHYDE OXIDASE 1-RELATED"/>
    <property type="match status" value="1"/>
</dbReference>
<evidence type="ECO:0000256" key="3">
    <source>
        <dbReference type="ARBA" id="ARBA00023002"/>
    </source>
</evidence>
<dbReference type="InterPro" id="IPR037165">
    <property type="entry name" value="AldOxase/xan_DH_Mopterin-bd_sf"/>
</dbReference>
<dbReference type="GO" id="GO:0005506">
    <property type="term" value="F:iron ion binding"/>
    <property type="evidence" value="ECO:0007669"/>
    <property type="project" value="InterPro"/>
</dbReference>
<dbReference type="InterPro" id="IPR046867">
    <property type="entry name" value="AldOxase/xan_DH_MoCoBD2"/>
</dbReference>
<protein>
    <submittedName>
        <fullName evidence="5">Aldehyde oxidase</fullName>
    </submittedName>
</protein>
<accession>A0A172YCR6</accession>
<evidence type="ECO:0000313" key="6">
    <source>
        <dbReference type="Proteomes" id="UP000077875"/>
    </source>
</evidence>
<dbReference type="GO" id="GO:0016491">
    <property type="term" value="F:oxidoreductase activity"/>
    <property type="evidence" value="ECO:0007669"/>
    <property type="project" value="UniProtKB-KW"/>
</dbReference>
<dbReference type="Pfam" id="PF02738">
    <property type="entry name" value="MoCoBD_1"/>
    <property type="match status" value="1"/>
</dbReference>
<dbReference type="SUPFAM" id="SSF56003">
    <property type="entry name" value="Molybdenum cofactor-binding domain"/>
    <property type="match status" value="1"/>
</dbReference>
<dbReference type="Gene3D" id="3.90.1170.50">
    <property type="entry name" value="Aldehyde oxidase/xanthine dehydrogenase, a/b hammerhead"/>
    <property type="match status" value="1"/>
</dbReference>
<dbReference type="Pfam" id="PF01315">
    <property type="entry name" value="Ald_Xan_dh_C"/>
    <property type="match status" value="1"/>
</dbReference>
<name>A0A172YCR6_9GAMM</name>
<proteinExistence type="inferred from homology"/>
<dbReference type="EMBL" id="CP015243">
    <property type="protein sequence ID" value="ANF56892.1"/>
    <property type="molecule type" value="Genomic_DNA"/>
</dbReference>
<dbReference type="SUPFAM" id="SSF54665">
    <property type="entry name" value="CO dehydrogenase molybdoprotein N-domain-like"/>
    <property type="match status" value="1"/>
</dbReference>
<dbReference type="InterPro" id="IPR016208">
    <property type="entry name" value="Ald_Oxase/xanthine_DH-like"/>
</dbReference>
<organism evidence="5 6">
    <name type="scientific">Halotalea alkalilenta</name>
    <dbReference type="NCBI Taxonomy" id="376489"/>
    <lineage>
        <taxon>Bacteria</taxon>
        <taxon>Pseudomonadati</taxon>
        <taxon>Pseudomonadota</taxon>
        <taxon>Gammaproteobacteria</taxon>
        <taxon>Oceanospirillales</taxon>
        <taxon>Halomonadaceae</taxon>
        <taxon>Halotalea</taxon>
    </lineage>
</organism>
<keyword evidence="6" id="KW-1185">Reference proteome</keyword>